<evidence type="ECO:0000313" key="1">
    <source>
        <dbReference type="EMBL" id="WMW23235.1"/>
    </source>
</evidence>
<sequence>MTTILNEIIINGRKEIVEFGSGISTIYIAKLLKEHGGRLNSFEHDENWVHIITKLLKENNLNKSVSVNFAPLSKSKFCLDNCKWYDENIVRSKIITPVDLIIVDGPPAYLNDLALSRYPAIPCIHSKLSDDYCIILDDIDRSGEEQIIGMWETELGIQFFKSYVKGGIAIGRSKSAFNI</sequence>
<dbReference type="KEGG" id="mmav:RE476_05230"/>
<dbReference type="GeneID" id="84229521"/>
<protein>
    <submittedName>
        <fullName evidence="1">Class I SAM-dependent methyltransferase</fullName>
        <ecNumber evidence="1">2.1.1.-</ecNumber>
    </submittedName>
</protein>
<dbReference type="AlphaFoldDB" id="A0AA51UHE2"/>
<reference evidence="1" key="1">
    <citation type="submission" date="2023-08" db="EMBL/GenBank/DDBJ databases">
        <title>Methanolobus mangrovi sp. nov. and Methanolobus sediminis sp. nov, two novel methylotrophic methanogens isolated from mangrove sediments in China.</title>
        <authorList>
            <person name="Zhou J."/>
        </authorList>
    </citation>
    <scope>NUCLEOTIDE SEQUENCE</scope>
    <source>
        <strain evidence="1">FTZ2</strain>
    </source>
</reference>
<dbReference type="Gene3D" id="3.40.50.150">
    <property type="entry name" value="Vaccinia Virus protein VP39"/>
    <property type="match status" value="1"/>
</dbReference>
<dbReference type="Pfam" id="PF13578">
    <property type="entry name" value="Methyltransf_24"/>
    <property type="match status" value="1"/>
</dbReference>
<organism evidence="1 2">
    <name type="scientific">Methanolobus mangrovi</name>
    <dbReference type="NCBI Taxonomy" id="3072977"/>
    <lineage>
        <taxon>Archaea</taxon>
        <taxon>Methanobacteriati</taxon>
        <taxon>Methanobacteriota</taxon>
        <taxon>Stenosarchaea group</taxon>
        <taxon>Methanomicrobia</taxon>
        <taxon>Methanosarcinales</taxon>
        <taxon>Methanosarcinaceae</taxon>
        <taxon>Methanolobus</taxon>
    </lineage>
</organism>
<dbReference type="EC" id="2.1.1.-" evidence="1"/>
<dbReference type="RefSeq" id="WP_309309351.1">
    <property type="nucleotide sequence ID" value="NZ_CP133594.1"/>
</dbReference>
<dbReference type="SUPFAM" id="SSF53335">
    <property type="entry name" value="S-adenosyl-L-methionine-dependent methyltransferases"/>
    <property type="match status" value="1"/>
</dbReference>
<accession>A0AA51UHE2</accession>
<gene>
    <name evidence="1" type="ORF">RE476_05230</name>
</gene>
<keyword evidence="2" id="KW-1185">Reference proteome</keyword>
<keyword evidence="1" id="KW-0489">Methyltransferase</keyword>
<proteinExistence type="predicted"/>
<dbReference type="Proteomes" id="UP001183006">
    <property type="component" value="Chromosome"/>
</dbReference>
<dbReference type="EMBL" id="CP133594">
    <property type="protein sequence ID" value="WMW23235.1"/>
    <property type="molecule type" value="Genomic_DNA"/>
</dbReference>
<dbReference type="GO" id="GO:0032259">
    <property type="term" value="P:methylation"/>
    <property type="evidence" value="ECO:0007669"/>
    <property type="project" value="UniProtKB-KW"/>
</dbReference>
<dbReference type="InterPro" id="IPR029063">
    <property type="entry name" value="SAM-dependent_MTases_sf"/>
</dbReference>
<name>A0AA51UHE2_9EURY</name>
<evidence type="ECO:0000313" key="2">
    <source>
        <dbReference type="Proteomes" id="UP001183006"/>
    </source>
</evidence>
<dbReference type="GO" id="GO:0008168">
    <property type="term" value="F:methyltransferase activity"/>
    <property type="evidence" value="ECO:0007669"/>
    <property type="project" value="UniProtKB-KW"/>
</dbReference>
<keyword evidence="1" id="KW-0808">Transferase</keyword>